<sequence length="292" mass="32345">MVNSYLLLACAFLVPAYLCFVWSKKVSTQQAESAPSTLLRTIRTHKTAQHHPITERMLQLGFSRSPLKNTLLLGGIVLLSAMLASRFGPVAFPVTLVLSVLIVFATAQIRRNNIKLQLVQQLPSFVEQVNRRIKVGLSIAQAVEQSASATNAPLKDVLQRVIHRKAVGVELQDAFEKESVVTGVVAFHLLGSIFSINTRYGGSITDSLESLVKLLRQQDLSRRELKSITGETRITAWVIGSAPLLVSAYMLTQNPELLLNMWYSEGGRQALILGISLQLLGIILIWRMFRSL</sequence>
<feature type="transmembrane region" description="Helical" evidence="6">
    <location>
        <begin position="234"/>
        <end position="251"/>
    </location>
</feature>
<dbReference type="GO" id="GO:0005886">
    <property type="term" value="C:plasma membrane"/>
    <property type="evidence" value="ECO:0007669"/>
    <property type="project" value="UniProtKB-SubCell"/>
</dbReference>
<evidence type="ECO:0000259" key="7">
    <source>
        <dbReference type="Pfam" id="PF00482"/>
    </source>
</evidence>
<dbReference type="Gene3D" id="1.20.81.30">
    <property type="entry name" value="Type II secretion system (T2SS), domain F"/>
    <property type="match status" value="1"/>
</dbReference>
<keyword evidence="3 6" id="KW-0812">Transmembrane</keyword>
<proteinExistence type="predicted"/>
<gene>
    <name evidence="8" type="ORF">AMR76_17620</name>
</gene>
<protein>
    <submittedName>
        <fullName evidence="8">Pilus assembly protein TadB</fullName>
    </submittedName>
</protein>
<accession>A0A0Q2UVR4</accession>
<keyword evidence="5 6" id="KW-0472">Membrane</keyword>
<dbReference type="RefSeq" id="WP_055466742.1">
    <property type="nucleotide sequence ID" value="NZ_LKHS01000017.1"/>
</dbReference>
<feature type="transmembrane region" description="Helical" evidence="6">
    <location>
        <begin position="90"/>
        <end position="107"/>
    </location>
</feature>
<evidence type="ECO:0000256" key="2">
    <source>
        <dbReference type="ARBA" id="ARBA00022475"/>
    </source>
</evidence>
<dbReference type="InParanoid" id="A0A0Q2UVR4"/>
<name>A0A0Q2UVR4_VIBFU</name>
<comment type="caution">
    <text evidence="8">The sequence shown here is derived from an EMBL/GenBank/DDBJ whole genome shotgun (WGS) entry which is preliminary data.</text>
</comment>
<evidence type="ECO:0000256" key="1">
    <source>
        <dbReference type="ARBA" id="ARBA00004651"/>
    </source>
</evidence>
<dbReference type="InterPro" id="IPR042094">
    <property type="entry name" value="T2SS_GspF_sf"/>
</dbReference>
<evidence type="ECO:0000313" key="9">
    <source>
        <dbReference type="Proteomes" id="UP000051221"/>
    </source>
</evidence>
<evidence type="ECO:0000256" key="4">
    <source>
        <dbReference type="ARBA" id="ARBA00022989"/>
    </source>
</evidence>
<comment type="subcellular location">
    <subcellularLocation>
        <location evidence="1">Cell membrane</location>
        <topology evidence="1">Multi-pass membrane protein</topology>
    </subcellularLocation>
</comment>
<feature type="transmembrane region" description="Helical" evidence="6">
    <location>
        <begin position="6"/>
        <end position="23"/>
    </location>
</feature>
<reference evidence="8 9" key="1">
    <citation type="submission" date="2015-08" db="EMBL/GenBank/DDBJ databases">
        <title>Antibacterial properties of a collection of Vibrionaceae strains.</title>
        <authorList>
            <person name="Giubergia S."/>
        </authorList>
    </citation>
    <scope>NUCLEOTIDE SEQUENCE [LARGE SCALE GENOMIC DNA]</scope>
    <source>
        <strain evidence="8 9">S0821</strain>
    </source>
</reference>
<dbReference type="AlphaFoldDB" id="A0A0Q2UVR4"/>
<feature type="domain" description="Type II secretion system protein GspF" evidence="7">
    <location>
        <begin position="125"/>
        <end position="251"/>
    </location>
</feature>
<evidence type="ECO:0000313" key="8">
    <source>
        <dbReference type="EMBL" id="KQH84624.1"/>
    </source>
</evidence>
<dbReference type="PANTHER" id="PTHR35007">
    <property type="entry name" value="INTEGRAL MEMBRANE PROTEIN-RELATED"/>
    <property type="match status" value="1"/>
</dbReference>
<dbReference type="EMBL" id="LKHS01000017">
    <property type="protein sequence ID" value="KQH84624.1"/>
    <property type="molecule type" value="Genomic_DNA"/>
</dbReference>
<dbReference type="Proteomes" id="UP000051221">
    <property type="component" value="Unassembled WGS sequence"/>
</dbReference>
<evidence type="ECO:0000256" key="5">
    <source>
        <dbReference type="ARBA" id="ARBA00023136"/>
    </source>
</evidence>
<organism evidence="8 9">
    <name type="scientific">Vibrio furnissii</name>
    <dbReference type="NCBI Taxonomy" id="29494"/>
    <lineage>
        <taxon>Bacteria</taxon>
        <taxon>Pseudomonadati</taxon>
        <taxon>Pseudomonadota</taxon>
        <taxon>Gammaproteobacteria</taxon>
        <taxon>Vibrionales</taxon>
        <taxon>Vibrionaceae</taxon>
        <taxon>Vibrio</taxon>
    </lineage>
</organism>
<evidence type="ECO:0000256" key="3">
    <source>
        <dbReference type="ARBA" id="ARBA00022692"/>
    </source>
</evidence>
<feature type="transmembrane region" description="Helical" evidence="6">
    <location>
        <begin position="271"/>
        <end position="289"/>
    </location>
</feature>
<keyword evidence="4 6" id="KW-1133">Transmembrane helix</keyword>
<evidence type="ECO:0000256" key="6">
    <source>
        <dbReference type="SAM" id="Phobius"/>
    </source>
</evidence>
<dbReference type="PANTHER" id="PTHR35007:SF1">
    <property type="entry name" value="PILUS ASSEMBLY PROTEIN"/>
    <property type="match status" value="1"/>
</dbReference>
<keyword evidence="9" id="KW-1185">Reference proteome</keyword>
<dbReference type="InterPro" id="IPR018076">
    <property type="entry name" value="T2SS_GspF_dom"/>
</dbReference>
<keyword evidence="2" id="KW-1003">Cell membrane</keyword>
<dbReference type="Pfam" id="PF00482">
    <property type="entry name" value="T2SSF"/>
    <property type="match status" value="1"/>
</dbReference>